<evidence type="ECO:0000256" key="6">
    <source>
        <dbReference type="SAM" id="MobiDB-lite"/>
    </source>
</evidence>
<evidence type="ECO:0000256" key="1">
    <source>
        <dbReference type="ARBA" id="ARBA00022679"/>
    </source>
</evidence>
<keyword evidence="4 5" id="KW-0067">ATP-binding</keyword>
<dbReference type="InterPro" id="IPR011009">
    <property type="entry name" value="Kinase-like_dom_sf"/>
</dbReference>
<comment type="caution">
    <text evidence="8">The sequence shown here is derived from an EMBL/GenBank/DDBJ whole genome shotgun (WGS) entry which is preliminary data.</text>
</comment>
<dbReference type="Gene3D" id="1.10.510.10">
    <property type="entry name" value="Transferase(Phosphotransferase) domain 1"/>
    <property type="match status" value="1"/>
</dbReference>
<evidence type="ECO:0000256" key="2">
    <source>
        <dbReference type="ARBA" id="ARBA00022741"/>
    </source>
</evidence>
<dbReference type="AlphaFoldDB" id="A0A9X0WNI9"/>
<organism evidence="8 9">
    <name type="scientific">Thiocapsa imhoffii</name>
    <dbReference type="NCBI Taxonomy" id="382777"/>
    <lineage>
        <taxon>Bacteria</taxon>
        <taxon>Pseudomonadati</taxon>
        <taxon>Pseudomonadota</taxon>
        <taxon>Gammaproteobacteria</taxon>
        <taxon>Chromatiales</taxon>
        <taxon>Chromatiaceae</taxon>
        <taxon>Thiocapsa</taxon>
    </lineage>
</organism>
<keyword evidence="9" id="KW-1185">Reference proteome</keyword>
<feature type="region of interest" description="Disordered" evidence="6">
    <location>
        <begin position="326"/>
        <end position="359"/>
    </location>
</feature>
<dbReference type="PANTHER" id="PTHR43289:SF34">
    <property type="entry name" value="SERINE_THREONINE-PROTEIN KINASE YBDM-RELATED"/>
    <property type="match status" value="1"/>
</dbReference>
<gene>
    <name evidence="8" type="ORF">CKO25_20250</name>
</gene>
<dbReference type="RefSeq" id="WP_200389757.1">
    <property type="nucleotide sequence ID" value="NZ_NRSD01000050.1"/>
</dbReference>
<proteinExistence type="predicted"/>
<name>A0A9X0WNI9_9GAMM</name>
<dbReference type="GO" id="GO:0005524">
    <property type="term" value="F:ATP binding"/>
    <property type="evidence" value="ECO:0007669"/>
    <property type="project" value="UniProtKB-UniRule"/>
</dbReference>
<reference evidence="8 9" key="1">
    <citation type="journal article" date="2020" name="Microorganisms">
        <title>Osmotic Adaptation and Compatible Solute Biosynthesis of Phototrophic Bacteria as Revealed from Genome Analyses.</title>
        <authorList>
            <person name="Imhoff J.F."/>
            <person name="Rahn T."/>
            <person name="Kunzel S."/>
            <person name="Keller A."/>
            <person name="Neulinger S.C."/>
        </authorList>
    </citation>
    <scope>NUCLEOTIDE SEQUENCE [LARGE SCALE GENOMIC DNA]</scope>
    <source>
        <strain evidence="8 9">DSM 21303</strain>
    </source>
</reference>
<evidence type="ECO:0000256" key="4">
    <source>
        <dbReference type="ARBA" id="ARBA00022840"/>
    </source>
</evidence>
<dbReference type="GO" id="GO:0004674">
    <property type="term" value="F:protein serine/threonine kinase activity"/>
    <property type="evidence" value="ECO:0007669"/>
    <property type="project" value="TreeGrafter"/>
</dbReference>
<dbReference type="CDD" id="cd14014">
    <property type="entry name" value="STKc_PknB_like"/>
    <property type="match status" value="1"/>
</dbReference>
<feature type="binding site" evidence="5">
    <location>
        <position position="76"/>
    </location>
    <ligand>
        <name>ATP</name>
        <dbReference type="ChEBI" id="CHEBI:30616"/>
    </ligand>
</feature>
<keyword evidence="1" id="KW-0808">Transferase</keyword>
<keyword evidence="2 5" id="KW-0547">Nucleotide-binding</keyword>
<dbReference type="PANTHER" id="PTHR43289">
    <property type="entry name" value="MITOGEN-ACTIVATED PROTEIN KINASE KINASE KINASE 20-RELATED"/>
    <property type="match status" value="1"/>
</dbReference>
<evidence type="ECO:0000259" key="7">
    <source>
        <dbReference type="PROSITE" id="PS50011"/>
    </source>
</evidence>
<evidence type="ECO:0000313" key="9">
    <source>
        <dbReference type="Proteomes" id="UP001138802"/>
    </source>
</evidence>
<dbReference type="Pfam" id="PF00069">
    <property type="entry name" value="Pkinase"/>
    <property type="match status" value="1"/>
</dbReference>
<dbReference type="PROSITE" id="PS00107">
    <property type="entry name" value="PROTEIN_KINASE_ATP"/>
    <property type="match status" value="1"/>
</dbReference>
<evidence type="ECO:0000256" key="5">
    <source>
        <dbReference type="PROSITE-ProRule" id="PRU10141"/>
    </source>
</evidence>
<dbReference type="SUPFAM" id="SSF56112">
    <property type="entry name" value="Protein kinase-like (PK-like)"/>
    <property type="match status" value="1"/>
</dbReference>
<dbReference type="Pfam" id="PF07603">
    <property type="entry name" value="Lcl_C"/>
    <property type="match status" value="1"/>
</dbReference>
<dbReference type="InterPro" id="IPR000719">
    <property type="entry name" value="Prot_kinase_dom"/>
</dbReference>
<sequence length="554" mass="59962">MDAASPSACPHCFGDLTSTPCPHCGWRPGVDNPAPALALGTLLDGRHRIGRVLGHGGFGITYLAWDENLHLRLAIKEYLPRDCATRAPDGVSLAVYSGQAGEQFAYGLDRFLEEARALARFDQHPGIVTVKSFFRAHGTGYCVMDYVEGLTLKQYLERQPGGRIPVEQAWRLLAPVMDALRAVHQAGLLHRDLSPDNIYITGQGRVKLLDFGAARFAAGEHSRSLSIILKPGYAPEEQYRTRGKQGPWTDVYGLAATLYRAITGTVPPEALDRLDKDELVAPSQLGIVISSDQERVLLKALAVRAAARYPTMHGMQEAWGAVARAQEKPAASVPRPESPKPPSVSAAPASEPEGASPNRSGRFGLGGLLVLISVLALVGLSQIDETDDSPTPLRPVSPDLISGRYQPLGPDGAIIEDTTTNLQWMRCSQGQHWNGDTCDGEAAKLTWDDAMRQARGLSFSAWTDWRVPTKDELLTLVYCSSGQPKWKGHGCDGDYERPTIDQVAFPNTPDSWFWSSSPGADGSVSAWIANFYDGSGGNGHKSSTVCVRLVRAGQ</sequence>
<evidence type="ECO:0000313" key="8">
    <source>
        <dbReference type="EMBL" id="MBK1646912.1"/>
    </source>
</evidence>
<dbReference type="PROSITE" id="PS50011">
    <property type="entry name" value="PROTEIN_KINASE_DOM"/>
    <property type="match status" value="1"/>
</dbReference>
<dbReference type="PROSITE" id="PS00109">
    <property type="entry name" value="PROTEIN_KINASE_TYR"/>
    <property type="match status" value="1"/>
</dbReference>
<keyword evidence="3" id="KW-0418">Kinase</keyword>
<dbReference type="Gene3D" id="3.30.200.20">
    <property type="entry name" value="Phosphorylase Kinase, domain 1"/>
    <property type="match status" value="1"/>
</dbReference>
<dbReference type="InterPro" id="IPR008266">
    <property type="entry name" value="Tyr_kinase_AS"/>
</dbReference>
<feature type="compositionally biased region" description="Low complexity" evidence="6">
    <location>
        <begin position="343"/>
        <end position="357"/>
    </location>
</feature>
<protein>
    <recommendedName>
        <fullName evidence="7">Protein kinase domain-containing protein</fullName>
    </recommendedName>
</protein>
<dbReference type="Proteomes" id="UP001138802">
    <property type="component" value="Unassembled WGS sequence"/>
</dbReference>
<dbReference type="InterPro" id="IPR011460">
    <property type="entry name" value="Lcl_C"/>
</dbReference>
<accession>A0A9X0WNI9</accession>
<feature type="domain" description="Protein kinase" evidence="7">
    <location>
        <begin position="47"/>
        <end position="320"/>
    </location>
</feature>
<dbReference type="EMBL" id="NRSD01000050">
    <property type="protein sequence ID" value="MBK1646912.1"/>
    <property type="molecule type" value="Genomic_DNA"/>
</dbReference>
<evidence type="ECO:0000256" key="3">
    <source>
        <dbReference type="ARBA" id="ARBA00022777"/>
    </source>
</evidence>
<dbReference type="InterPro" id="IPR017441">
    <property type="entry name" value="Protein_kinase_ATP_BS"/>
</dbReference>